<evidence type="ECO:0000313" key="1">
    <source>
        <dbReference type="EMBL" id="MBO1326906.1"/>
    </source>
</evidence>
<gene>
    <name evidence="1" type="ORF">J2D75_00245</name>
</gene>
<protein>
    <recommendedName>
        <fullName evidence="3">Apea-like HEPN domain-containing protein</fullName>
    </recommendedName>
</protein>
<sequence>MSIKSRNLNKVFERALSPNVEMLSEAFSVSGFSGDVNKEILKVFIKNEKEVSISFTNTKKREIGDFDRGVQNLEKMRMAIKAINECIDFNRNSTEIYFRYYSEKNFDELEKEWKEKCDNLKKSLFDIPPPKKQNVIWHEIAVFYFCFYCAVTGADSFSRSGPAVRFISSILGGDVSLASIEGVLNKWKKRNSFLAHNDMPLWKFSIQIVAQSFEGLT</sequence>
<dbReference type="EMBL" id="JAFVMG010000001">
    <property type="protein sequence ID" value="MBO1326906.1"/>
    <property type="molecule type" value="Genomic_DNA"/>
</dbReference>
<dbReference type="RefSeq" id="WP_207851659.1">
    <property type="nucleotide sequence ID" value="NZ_JAFVMG010000001.1"/>
</dbReference>
<name>A0ABS3LH43_9PROT</name>
<organism evidence="1 2">
    <name type="scientific">Acetobacter suratthaniensis</name>
    <dbReference type="NCBI Taxonomy" id="1502841"/>
    <lineage>
        <taxon>Bacteria</taxon>
        <taxon>Pseudomonadati</taxon>
        <taxon>Pseudomonadota</taxon>
        <taxon>Alphaproteobacteria</taxon>
        <taxon>Acetobacterales</taxon>
        <taxon>Acetobacteraceae</taxon>
        <taxon>Acetobacter</taxon>
    </lineage>
</organism>
<reference evidence="1 2" key="1">
    <citation type="submission" date="2021-03" db="EMBL/GenBank/DDBJ databases">
        <title>The complete genome sequence of Acetobacter suratthaniensis TBRC 1719.</title>
        <authorList>
            <person name="Charoenyingcharoen P."/>
            <person name="Yukphan P."/>
        </authorList>
    </citation>
    <scope>NUCLEOTIDE SEQUENCE [LARGE SCALE GENOMIC DNA]</scope>
    <source>
        <strain evidence="1 2">TBRC 1719</strain>
    </source>
</reference>
<comment type="caution">
    <text evidence="1">The sequence shown here is derived from an EMBL/GenBank/DDBJ whole genome shotgun (WGS) entry which is preliminary data.</text>
</comment>
<proteinExistence type="predicted"/>
<evidence type="ECO:0008006" key="3">
    <source>
        <dbReference type="Google" id="ProtNLM"/>
    </source>
</evidence>
<keyword evidence="2" id="KW-1185">Reference proteome</keyword>
<accession>A0ABS3LH43</accession>
<evidence type="ECO:0000313" key="2">
    <source>
        <dbReference type="Proteomes" id="UP000664399"/>
    </source>
</evidence>
<dbReference type="Proteomes" id="UP000664399">
    <property type="component" value="Unassembled WGS sequence"/>
</dbReference>